<evidence type="ECO:0000313" key="2">
    <source>
        <dbReference type="EMBL" id="MBW4668847.1"/>
    </source>
</evidence>
<keyword evidence="1" id="KW-1133">Transmembrane helix</keyword>
<dbReference type="EMBL" id="JAHHGZ010000015">
    <property type="protein sequence ID" value="MBW4668847.1"/>
    <property type="molecule type" value="Genomic_DNA"/>
</dbReference>
<protein>
    <submittedName>
        <fullName evidence="2">Uncharacterized protein</fullName>
    </submittedName>
</protein>
<name>A0A951UTK8_9CYAN</name>
<feature type="transmembrane region" description="Helical" evidence="1">
    <location>
        <begin position="139"/>
        <end position="160"/>
    </location>
</feature>
<reference evidence="2" key="2">
    <citation type="journal article" date="2022" name="Microbiol. Resour. Announc.">
        <title>Metagenome Sequencing to Explore Phylogenomics of Terrestrial Cyanobacteria.</title>
        <authorList>
            <person name="Ward R.D."/>
            <person name="Stajich J.E."/>
            <person name="Johansen J.R."/>
            <person name="Huntemann M."/>
            <person name="Clum A."/>
            <person name="Foster B."/>
            <person name="Foster B."/>
            <person name="Roux S."/>
            <person name="Palaniappan K."/>
            <person name="Varghese N."/>
            <person name="Mukherjee S."/>
            <person name="Reddy T.B.K."/>
            <person name="Daum C."/>
            <person name="Copeland A."/>
            <person name="Chen I.A."/>
            <person name="Ivanova N.N."/>
            <person name="Kyrpides N.C."/>
            <person name="Shapiro N."/>
            <person name="Eloe-Fadrosh E.A."/>
            <person name="Pietrasiak N."/>
        </authorList>
    </citation>
    <scope>NUCLEOTIDE SEQUENCE</scope>
    <source>
        <strain evidence="2">GSE-NOS-MK-12-04C</strain>
    </source>
</reference>
<comment type="caution">
    <text evidence="2">The sequence shown here is derived from an EMBL/GenBank/DDBJ whole genome shotgun (WGS) entry which is preliminary data.</text>
</comment>
<dbReference type="AlphaFoldDB" id="A0A951UTK8"/>
<proteinExistence type="predicted"/>
<keyword evidence="1" id="KW-0472">Membrane</keyword>
<sequence length="202" mass="23271">MYRKELAQKALKAERMHDVLLLIQNLANSEEATVKQIIDCLYDVGSVNLINKKFRFRPLNRMMILIARMSKPVFRVFAWHWFKNNCPQLIATWLDLKLSFEYPIAIPQPISLKTSEIQPFLPLEVDSLTREVKYLRRQVRWLAGISIVALSASGVAFTWLNKNLDLAPLESKQPIQSASKKIINNPISTKDCKSINSTNCER</sequence>
<reference evidence="2" key="1">
    <citation type="submission" date="2021-05" db="EMBL/GenBank/DDBJ databases">
        <authorList>
            <person name="Pietrasiak N."/>
            <person name="Ward R."/>
            <person name="Stajich J.E."/>
            <person name="Kurbessoian T."/>
        </authorList>
    </citation>
    <scope>NUCLEOTIDE SEQUENCE</scope>
    <source>
        <strain evidence="2">GSE-NOS-MK-12-04C</strain>
    </source>
</reference>
<dbReference type="Proteomes" id="UP000729701">
    <property type="component" value="Unassembled WGS sequence"/>
</dbReference>
<evidence type="ECO:0000256" key="1">
    <source>
        <dbReference type="SAM" id="Phobius"/>
    </source>
</evidence>
<keyword evidence="1" id="KW-0812">Transmembrane</keyword>
<organism evidence="2 3">
    <name type="scientific">Cyanomargarita calcarea GSE-NOS-MK-12-04C</name>
    <dbReference type="NCBI Taxonomy" id="2839659"/>
    <lineage>
        <taxon>Bacteria</taxon>
        <taxon>Bacillati</taxon>
        <taxon>Cyanobacteriota</taxon>
        <taxon>Cyanophyceae</taxon>
        <taxon>Nostocales</taxon>
        <taxon>Cyanomargaritaceae</taxon>
        <taxon>Cyanomargarita</taxon>
    </lineage>
</organism>
<evidence type="ECO:0000313" key="3">
    <source>
        <dbReference type="Proteomes" id="UP000729701"/>
    </source>
</evidence>
<gene>
    <name evidence="2" type="ORF">KME60_15850</name>
</gene>
<accession>A0A951UTK8</accession>